<evidence type="ECO:0000256" key="1">
    <source>
        <dbReference type="SAM" id="MobiDB-lite"/>
    </source>
</evidence>
<dbReference type="Proteomes" id="UP001266305">
    <property type="component" value="Unassembled WGS sequence"/>
</dbReference>
<evidence type="ECO:0000313" key="3">
    <source>
        <dbReference type="Proteomes" id="UP001266305"/>
    </source>
</evidence>
<name>A0ABQ9TJ41_SAGOE</name>
<organism evidence="2 3">
    <name type="scientific">Saguinus oedipus</name>
    <name type="common">Cotton-top tamarin</name>
    <name type="synonym">Oedipomidas oedipus</name>
    <dbReference type="NCBI Taxonomy" id="9490"/>
    <lineage>
        <taxon>Eukaryota</taxon>
        <taxon>Metazoa</taxon>
        <taxon>Chordata</taxon>
        <taxon>Craniata</taxon>
        <taxon>Vertebrata</taxon>
        <taxon>Euteleostomi</taxon>
        <taxon>Mammalia</taxon>
        <taxon>Eutheria</taxon>
        <taxon>Euarchontoglires</taxon>
        <taxon>Primates</taxon>
        <taxon>Haplorrhini</taxon>
        <taxon>Platyrrhini</taxon>
        <taxon>Cebidae</taxon>
        <taxon>Callitrichinae</taxon>
        <taxon>Saguinus</taxon>
    </lineage>
</organism>
<dbReference type="EMBL" id="JASSZA010000022">
    <property type="protein sequence ID" value="KAK2084768.1"/>
    <property type="molecule type" value="Genomic_DNA"/>
</dbReference>
<accession>A0ABQ9TJ41</accession>
<feature type="compositionally biased region" description="Low complexity" evidence="1">
    <location>
        <begin position="108"/>
        <end position="127"/>
    </location>
</feature>
<feature type="region of interest" description="Disordered" evidence="1">
    <location>
        <begin position="1"/>
        <end position="149"/>
    </location>
</feature>
<feature type="compositionally biased region" description="Basic residues" evidence="1">
    <location>
        <begin position="1"/>
        <end position="17"/>
    </location>
</feature>
<feature type="compositionally biased region" description="Low complexity" evidence="1">
    <location>
        <begin position="74"/>
        <end position="87"/>
    </location>
</feature>
<sequence>ARTPCRPRRRPARRPPARRGPGAREGAGACGEQRARPQTKGSPRVPAEEAQEPLRGLRETGRKKLRAPTSWRGPTARTPARSSAAASGEALHAQRPPDQARASPRQLPPGHAAAARRGLPGLLPRRLQPSDASSPIHHQPHHQAGQLAL</sequence>
<keyword evidence="3" id="KW-1185">Reference proteome</keyword>
<feature type="non-terminal residue" evidence="2">
    <location>
        <position position="1"/>
    </location>
</feature>
<evidence type="ECO:0000313" key="2">
    <source>
        <dbReference type="EMBL" id="KAK2084768.1"/>
    </source>
</evidence>
<gene>
    <name evidence="2" type="ORF">P7K49_037801</name>
</gene>
<proteinExistence type="predicted"/>
<reference evidence="2 3" key="1">
    <citation type="submission" date="2023-05" db="EMBL/GenBank/DDBJ databases">
        <title>B98-5 Cell Line De Novo Hybrid Assembly: An Optical Mapping Approach.</title>
        <authorList>
            <person name="Kananen K."/>
            <person name="Auerbach J.A."/>
            <person name="Kautto E."/>
            <person name="Blachly J.S."/>
        </authorList>
    </citation>
    <scope>NUCLEOTIDE SEQUENCE [LARGE SCALE GENOMIC DNA]</scope>
    <source>
        <strain evidence="2">B95-8</strain>
        <tissue evidence="2">Cell line</tissue>
    </source>
</reference>
<comment type="caution">
    <text evidence="2">The sequence shown here is derived from an EMBL/GenBank/DDBJ whole genome shotgun (WGS) entry which is preliminary data.</text>
</comment>
<feature type="non-terminal residue" evidence="2">
    <location>
        <position position="149"/>
    </location>
</feature>
<protein>
    <submittedName>
        <fullName evidence="2">Uncharacterized protein</fullName>
    </submittedName>
</protein>